<feature type="domain" description="CheB-type methylesterase" evidence="9">
    <location>
        <begin position="158"/>
        <end position="341"/>
    </location>
</feature>
<dbReference type="Gene3D" id="3.40.50.2300">
    <property type="match status" value="1"/>
</dbReference>
<reference evidence="10 11" key="1">
    <citation type="journal article" date="2010" name="Stand. Genomic Sci.">
        <title>Complete genome sequence of Haliangium ochraceum type strain (SMP-2).</title>
        <authorList>
            <consortium name="US DOE Joint Genome Institute (JGI-PGF)"/>
            <person name="Ivanova N."/>
            <person name="Daum C."/>
            <person name="Lang E."/>
            <person name="Abt B."/>
            <person name="Kopitz M."/>
            <person name="Saunders E."/>
            <person name="Lapidus A."/>
            <person name="Lucas S."/>
            <person name="Glavina Del Rio T."/>
            <person name="Nolan M."/>
            <person name="Tice H."/>
            <person name="Copeland A."/>
            <person name="Cheng J.F."/>
            <person name="Chen F."/>
            <person name="Bruce D."/>
            <person name="Goodwin L."/>
            <person name="Pitluck S."/>
            <person name="Mavromatis K."/>
            <person name="Pati A."/>
            <person name="Mikhailova N."/>
            <person name="Chen A."/>
            <person name="Palaniappan K."/>
            <person name="Land M."/>
            <person name="Hauser L."/>
            <person name="Chang Y.J."/>
            <person name="Jeffries C.D."/>
            <person name="Detter J.C."/>
            <person name="Brettin T."/>
            <person name="Rohde M."/>
            <person name="Goker M."/>
            <person name="Bristow J."/>
            <person name="Markowitz V."/>
            <person name="Eisen J.A."/>
            <person name="Hugenholtz P."/>
            <person name="Kyrpides N.C."/>
            <person name="Klenk H.P."/>
        </authorList>
    </citation>
    <scope>NUCLEOTIDE SEQUENCE [LARGE SCALE GENOMIC DNA]</scope>
    <source>
        <strain evidence="11">DSM 14365 / CIP 107738 / JCM 11303 / AJ 13395 / SMP-2</strain>
    </source>
</reference>
<dbReference type="InterPro" id="IPR000673">
    <property type="entry name" value="Sig_transdc_resp-reg_Me-estase"/>
</dbReference>
<evidence type="ECO:0000259" key="8">
    <source>
        <dbReference type="PROSITE" id="PS50110"/>
    </source>
</evidence>
<dbReference type="InterPro" id="IPR011006">
    <property type="entry name" value="CheY-like_superfamily"/>
</dbReference>
<dbReference type="AlphaFoldDB" id="D0LUC9"/>
<dbReference type="Pfam" id="PF00072">
    <property type="entry name" value="Response_reg"/>
    <property type="match status" value="1"/>
</dbReference>
<evidence type="ECO:0000259" key="9">
    <source>
        <dbReference type="PROSITE" id="PS50122"/>
    </source>
</evidence>
<dbReference type="RefSeq" id="WP_012831844.1">
    <property type="nucleotide sequence ID" value="NC_013440.1"/>
</dbReference>
<feature type="modified residue" description="4-aspartylphosphate" evidence="5 7">
    <location>
        <position position="55"/>
    </location>
</feature>
<dbReference type="PIRSF" id="PIRSF000876">
    <property type="entry name" value="RR_chemtxs_CheB"/>
    <property type="match status" value="1"/>
</dbReference>
<dbReference type="PROSITE" id="PS50122">
    <property type="entry name" value="CHEB"/>
    <property type="match status" value="1"/>
</dbReference>
<evidence type="ECO:0000313" key="11">
    <source>
        <dbReference type="Proteomes" id="UP000001880"/>
    </source>
</evidence>
<dbReference type="EC" id="3.5.1.44" evidence="5"/>
<dbReference type="CDD" id="cd16432">
    <property type="entry name" value="CheB_Rec"/>
    <property type="match status" value="1"/>
</dbReference>
<dbReference type="HOGENOM" id="CLU_000445_51_0_7"/>
<comment type="function">
    <text evidence="5">Involved in chemotaxis. Part of a chemotaxis signal transduction system that modulates chemotaxis in response to various stimuli. Catalyzes the demethylation of specific methylglutamate residues introduced into the chemoreceptors (methyl-accepting chemotaxis proteins or MCP) by CheR. Also mediates the irreversible deamidation of specific glutamine residues to glutamic acid.</text>
</comment>
<feature type="active site" evidence="5 6">
    <location>
        <position position="283"/>
    </location>
</feature>
<dbReference type="SUPFAM" id="SSF52738">
    <property type="entry name" value="Methylesterase CheB, C-terminal domain"/>
    <property type="match status" value="1"/>
</dbReference>
<keyword evidence="11" id="KW-1185">Reference proteome</keyword>
<name>D0LUC9_HALO1</name>
<dbReference type="NCBIfam" id="NF001965">
    <property type="entry name" value="PRK00742.1"/>
    <property type="match status" value="1"/>
</dbReference>
<dbReference type="InterPro" id="IPR001789">
    <property type="entry name" value="Sig_transdc_resp-reg_receiver"/>
</dbReference>
<feature type="active site" evidence="5 6">
    <location>
        <position position="190"/>
    </location>
</feature>
<keyword evidence="3 5" id="KW-0378">Hydrolase</keyword>
<feature type="active site" evidence="5 6">
    <location>
        <position position="163"/>
    </location>
</feature>
<proteinExistence type="inferred from homology"/>
<feature type="domain" description="Response regulatory" evidence="8">
    <location>
        <begin position="4"/>
        <end position="121"/>
    </location>
</feature>
<dbReference type="eggNOG" id="COG2201">
    <property type="taxonomic scope" value="Bacteria"/>
</dbReference>
<dbReference type="InterPro" id="IPR035909">
    <property type="entry name" value="CheB_C"/>
</dbReference>
<dbReference type="KEGG" id="hoh:Hoch_6788"/>
<evidence type="ECO:0000256" key="7">
    <source>
        <dbReference type="PROSITE-ProRule" id="PRU00169"/>
    </source>
</evidence>
<dbReference type="Proteomes" id="UP000001880">
    <property type="component" value="Chromosome"/>
</dbReference>
<dbReference type="PANTHER" id="PTHR42872:SF6">
    <property type="entry name" value="PROTEIN-GLUTAMATE METHYLESTERASE_PROTEIN-GLUTAMINE GLUTAMINASE"/>
    <property type="match status" value="1"/>
</dbReference>
<evidence type="ECO:0000313" key="10">
    <source>
        <dbReference type="EMBL" id="ACY19252.1"/>
    </source>
</evidence>
<dbReference type="SMART" id="SM00448">
    <property type="entry name" value="REC"/>
    <property type="match status" value="1"/>
</dbReference>
<dbReference type="Pfam" id="PF01339">
    <property type="entry name" value="CheB_methylest"/>
    <property type="match status" value="1"/>
</dbReference>
<evidence type="ECO:0000256" key="6">
    <source>
        <dbReference type="PROSITE-ProRule" id="PRU00050"/>
    </source>
</evidence>
<dbReference type="Gene3D" id="3.40.50.180">
    <property type="entry name" value="Methylesterase CheB, C-terminal domain"/>
    <property type="match status" value="1"/>
</dbReference>
<dbReference type="CDD" id="cd17541">
    <property type="entry name" value="REC_CheB-like"/>
    <property type="match status" value="1"/>
</dbReference>
<dbReference type="GO" id="GO:0000156">
    <property type="term" value="F:phosphorelay response regulator activity"/>
    <property type="evidence" value="ECO:0007669"/>
    <property type="project" value="InterPro"/>
</dbReference>
<dbReference type="PROSITE" id="PS50110">
    <property type="entry name" value="RESPONSE_REGULATORY"/>
    <property type="match status" value="1"/>
</dbReference>
<comment type="PTM">
    <text evidence="5">Phosphorylated by CheA. Phosphorylation of the N-terminal regulatory domain activates the methylesterase activity.</text>
</comment>
<protein>
    <recommendedName>
        <fullName evidence="5">Protein-glutamate methylesterase/protein-glutamine glutaminase</fullName>
        <ecNumber evidence="5">3.1.1.61</ecNumber>
        <ecNumber evidence="5">3.5.1.44</ecNumber>
    </recommendedName>
</protein>
<organism evidence="10 11">
    <name type="scientific">Haliangium ochraceum (strain DSM 14365 / JCM 11303 / SMP-2)</name>
    <dbReference type="NCBI Taxonomy" id="502025"/>
    <lineage>
        <taxon>Bacteria</taxon>
        <taxon>Pseudomonadati</taxon>
        <taxon>Myxococcota</taxon>
        <taxon>Polyangia</taxon>
        <taxon>Haliangiales</taxon>
        <taxon>Kofleriaceae</taxon>
        <taxon>Haliangium</taxon>
    </lineage>
</organism>
<comment type="similarity">
    <text evidence="5">Belongs to the CheB family.</text>
</comment>
<evidence type="ECO:0000256" key="2">
    <source>
        <dbReference type="ARBA" id="ARBA00022500"/>
    </source>
</evidence>
<keyword evidence="1 5" id="KW-0963">Cytoplasm</keyword>
<accession>D0LUC9</accession>
<keyword evidence="2 5" id="KW-0145">Chemotaxis</keyword>
<sequence>MSVRVLIVDDSSFVREVLREVLTQQPDIEVVGEASDGKRAESLVQELRPDVVTMDVVMPMLSGLDAIRRIMSRCPTPIIVVSDADSATRELAMQALAAGAIDTFAKPRTGFDQRSAEQLIALVRSAANARGKVARSAARMPPPSLRAAQQRVAKAGCIGIVASTGGPQTLQRVLAKLPPKPSVPIAIVQHTSVGFTRALASWLTAALPVPVTLARDRQRVAPGQILLAPDDTHLEIEAGGTTRLHHGARLGNHRPSGTLLLKSLARAYRASAVGIVLTGMGDDGADGAQTLEIAGGLVLVEEPRTAILEGMPRAAVQHTQRSLVASADRLGELLGAALGSRDA</sequence>
<dbReference type="PANTHER" id="PTHR42872">
    <property type="entry name" value="PROTEIN-GLUTAMATE METHYLESTERASE/PROTEIN-GLUTAMINE GLUTAMINASE"/>
    <property type="match status" value="1"/>
</dbReference>
<dbReference type="EMBL" id="CP001804">
    <property type="protein sequence ID" value="ACY19252.1"/>
    <property type="molecule type" value="Genomic_DNA"/>
</dbReference>
<evidence type="ECO:0000256" key="4">
    <source>
        <dbReference type="ARBA" id="ARBA00048267"/>
    </source>
</evidence>
<comment type="catalytic activity">
    <reaction evidence="5">
        <text>L-glutaminyl-[protein] + H2O = L-glutamyl-[protein] + NH4(+)</text>
        <dbReference type="Rhea" id="RHEA:16441"/>
        <dbReference type="Rhea" id="RHEA-COMP:10207"/>
        <dbReference type="Rhea" id="RHEA-COMP:10208"/>
        <dbReference type="ChEBI" id="CHEBI:15377"/>
        <dbReference type="ChEBI" id="CHEBI:28938"/>
        <dbReference type="ChEBI" id="CHEBI:29973"/>
        <dbReference type="ChEBI" id="CHEBI:30011"/>
        <dbReference type="EC" id="3.5.1.44"/>
    </reaction>
</comment>
<dbReference type="STRING" id="502025.Hoch_6788"/>
<evidence type="ECO:0000256" key="1">
    <source>
        <dbReference type="ARBA" id="ARBA00022490"/>
    </source>
</evidence>
<gene>
    <name evidence="5" type="primary">cheB</name>
    <name evidence="10" type="ordered locus">Hoch_6788</name>
</gene>
<dbReference type="GO" id="GO:0006935">
    <property type="term" value="P:chemotaxis"/>
    <property type="evidence" value="ECO:0007669"/>
    <property type="project" value="UniProtKB-UniRule"/>
</dbReference>
<dbReference type="GO" id="GO:0005737">
    <property type="term" value="C:cytoplasm"/>
    <property type="evidence" value="ECO:0007669"/>
    <property type="project" value="UniProtKB-SubCell"/>
</dbReference>
<comment type="subcellular location">
    <subcellularLocation>
        <location evidence="5">Cytoplasm</location>
    </subcellularLocation>
</comment>
<evidence type="ECO:0000256" key="3">
    <source>
        <dbReference type="ARBA" id="ARBA00022801"/>
    </source>
</evidence>
<evidence type="ECO:0000256" key="5">
    <source>
        <dbReference type="HAMAP-Rule" id="MF_00099"/>
    </source>
</evidence>
<dbReference type="SUPFAM" id="SSF52172">
    <property type="entry name" value="CheY-like"/>
    <property type="match status" value="1"/>
</dbReference>
<keyword evidence="5 7" id="KW-0597">Phosphoprotein</keyword>
<dbReference type="InterPro" id="IPR008248">
    <property type="entry name" value="CheB-like"/>
</dbReference>
<dbReference type="GO" id="GO:0050568">
    <property type="term" value="F:protein-glutamine glutaminase activity"/>
    <property type="evidence" value="ECO:0007669"/>
    <property type="project" value="UniProtKB-UniRule"/>
</dbReference>
<dbReference type="GO" id="GO:0008984">
    <property type="term" value="F:protein-glutamate methylesterase activity"/>
    <property type="evidence" value="ECO:0007669"/>
    <property type="project" value="UniProtKB-UniRule"/>
</dbReference>
<dbReference type="EC" id="3.1.1.61" evidence="5"/>
<comment type="catalytic activity">
    <reaction evidence="4 5">
        <text>[protein]-L-glutamate 5-O-methyl ester + H2O = L-glutamyl-[protein] + methanol + H(+)</text>
        <dbReference type="Rhea" id="RHEA:23236"/>
        <dbReference type="Rhea" id="RHEA-COMP:10208"/>
        <dbReference type="Rhea" id="RHEA-COMP:10311"/>
        <dbReference type="ChEBI" id="CHEBI:15377"/>
        <dbReference type="ChEBI" id="CHEBI:15378"/>
        <dbReference type="ChEBI" id="CHEBI:17790"/>
        <dbReference type="ChEBI" id="CHEBI:29973"/>
        <dbReference type="ChEBI" id="CHEBI:82795"/>
        <dbReference type="EC" id="3.1.1.61"/>
    </reaction>
</comment>
<dbReference type="OrthoDB" id="5490992at2"/>
<dbReference type="HAMAP" id="MF_00099">
    <property type="entry name" value="CheB_chemtxs"/>
    <property type="match status" value="1"/>
</dbReference>
<comment type="domain">
    <text evidence="5">Contains a C-terminal catalytic domain, and an N-terminal region which modulates catalytic activity.</text>
</comment>